<keyword evidence="1" id="KW-0812">Transmembrane</keyword>
<evidence type="ECO:0000313" key="2">
    <source>
        <dbReference type="EMBL" id="MCY1594153.1"/>
    </source>
</evidence>
<organism evidence="2 3">
    <name type="scientific">Staphylococcus pettenkoferi</name>
    <dbReference type="NCBI Taxonomy" id="170573"/>
    <lineage>
        <taxon>Bacteria</taxon>
        <taxon>Bacillati</taxon>
        <taxon>Bacillota</taxon>
        <taxon>Bacilli</taxon>
        <taxon>Bacillales</taxon>
        <taxon>Staphylococcaceae</taxon>
        <taxon>Staphylococcus</taxon>
    </lineage>
</organism>
<gene>
    <name evidence="2" type="ORF">NW112_02745</name>
</gene>
<dbReference type="RefSeq" id="WP_268210987.1">
    <property type="nucleotide sequence ID" value="NZ_JANSKK010000005.1"/>
</dbReference>
<evidence type="ECO:0000256" key="1">
    <source>
        <dbReference type="SAM" id="Phobius"/>
    </source>
</evidence>
<reference evidence="2" key="1">
    <citation type="journal article" date="2022" name="Int. J. Mol. Sci.">
        <title>Phenotypic and genotypic virulence characterisation of Staphylococcus pettenkoferi strains isolated from human bloodstream and diabetic foot infections.</title>
        <authorList>
            <person name="Magnan C."/>
        </authorList>
    </citation>
    <scope>NUCLEOTIDE SEQUENCE</scope>
    <source>
        <strain evidence="2">NSP020P</strain>
    </source>
</reference>
<dbReference type="Proteomes" id="UP001081438">
    <property type="component" value="Unassembled WGS sequence"/>
</dbReference>
<dbReference type="AlphaFoldDB" id="A0A9Q4D3S9"/>
<keyword evidence="1" id="KW-0472">Membrane</keyword>
<dbReference type="NCBIfam" id="NF033608">
    <property type="entry name" value="type_I_tox_Fst"/>
    <property type="match status" value="1"/>
</dbReference>
<proteinExistence type="predicted"/>
<comment type="caution">
    <text evidence="2">The sequence shown here is derived from an EMBL/GenBank/DDBJ whole genome shotgun (WGS) entry which is preliminary data.</text>
</comment>
<dbReference type="EMBL" id="JANSKX010000009">
    <property type="protein sequence ID" value="MCY1594153.1"/>
    <property type="molecule type" value="Genomic_DNA"/>
</dbReference>
<accession>A0A9Q4D3S9</accession>
<sequence length="33" mass="3832">MIELVIQVTTTIISGCIVAIFAQWLRNRNDRKK</sequence>
<feature type="transmembrane region" description="Helical" evidence="1">
    <location>
        <begin position="6"/>
        <end position="25"/>
    </location>
</feature>
<evidence type="ECO:0000313" key="3">
    <source>
        <dbReference type="Proteomes" id="UP001081438"/>
    </source>
</evidence>
<keyword evidence="1" id="KW-1133">Transmembrane helix</keyword>
<name>A0A9Q4D3S9_9STAP</name>
<protein>
    <submittedName>
        <fullName evidence="2">Type I toxin-antitoxin system Fst family toxin</fullName>
    </submittedName>
</protein>